<evidence type="ECO:0000256" key="1">
    <source>
        <dbReference type="ARBA" id="ARBA00009437"/>
    </source>
</evidence>
<keyword evidence="3" id="KW-0238">DNA-binding</keyword>
<name>A0A5P0ZMN8_9LACO</name>
<proteinExistence type="inferred from homology"/>
<dbReference type="Gene3D" id="3.40.190.290">
    <property type="match status" value="1"/>
</dbReference>
<dbReference type="PANTHER" id="PTHR30419:SF8">
    <property type="entry name" value="NITROGEN ASSIMILATION TRANSCRIPTIONAL ACTIVATOR-RELATED"/>
    <property type="match status" value="1"/>
</dbReference>
<keyword evidence="4" id="KW-0804">Transcription</keyword>
<evidence type="ECO:0000313" key="9">
    <source>
        <dbReference type="Proteomes" id="UP000414364"/>
    </source>
</evidence>
<dbReference type="Proteomes" id="UP000371423">
    <property type="component" value="Unassembled WGS sequence"/>
</dbReference>
<protein>
    <submittedName>
        <fullName evidence="6">LysR family transcriptional regulator</fullName>
    </submittedName>
</protein>
<comment type="caution">
    <text evidence="6">The sequence shown here is derived from an EMBL/GenBank/DDBJ whole genome shotgun (WGS) entry which is preliminary data.</text>
</comment>
<dbReference type="OrthoDB" id="9803735at2"/>
<dbReference type="PANTHER" id="PTHR30419">
    <property type="entry name" value="HTH-TYPE TRANSCRIPTIONAL REGULATOR YBHD"/>
    <property type="match status" value="1"/>
</dbReference>
<feature type="domain" description="HTH lysR-type" evidence="5">
    <location>
        <begin position="1"/>
        <end position="48"/>
    </location>
</feature>
<reference evidence="8 9" key="1">
    <citation type="journal article" date="2019" name="Syst. Appl. Microbiol.">
        <title>Polyphasic characterization of two novel Lactobacillus spp. isolated from blown salami packages: Description of Lactobacillus halodurans sp. nov. and Lactobacillus salsicarnum sp. nov.</title>
        <authorList>
            <person name="Schuster J.A."/>
            <person name="Klingl A."/>
            <person name="Vogel R.F."/>
            <person name="Ehrmann M.A."/>
        </authorList>
    </citation>
    <scope>NUCLEOTIDE SEQUENCE [LARGE SCALE GENOMIC DNA]</scope>
    <source>
        <strain evidence="7 8">TMW 1.1920</strain>
        <strain evidence="6 9">TMW 1.2172</strain>
    </source>
</reference>
<dbReference type="PRINTS" id="PR00039">
    <property type="entry name" value="HTHLYSR"/>
</dbReference>
<gene>
    <name evidence="7" type="ORF">FHL05_05260</name>
    <name evidence="6" type="ORF">FHL06_03465</name>
</gene>
<dbReference type="SUPFAM" id="SSF46785">
    <property type="entry name" value="Winged helix' DNA-binding domain"/>
    <property type="match status" value="1"/>
</dbReference>
<evidence type="ECO:0000313" key="6">
    <source>
        <dbReference type="EMBL" id="MQS75452.1"/>
    </source>
</evidence>
<dbReference type="Gene3D" id="1.10.10.10">
    <property type="entry name" value="Winged helix-like DNA-binding domain superfamily/Winged helix DNA-binding domain"/>
    <property type="match status" value="1"/>
</dbReference>
<dbReference type="PROSITE" id="PS50931">
    <property type="entry name" value="HTH_LYSR"/>
    <property type="match status" value="1"/>
</dbReference>
<dbReference type="InterPro" id="IPR050950">
    <property type="entry name" value="HTH-type_LysR_regulators"/>
</dbReference>
<keyword evidence="2" id="KW-0805">Transcription regulation</keyword>
<evidence type="ECO:0000256" key="2">
    <source>
        <dbReference type="ARBA" id="ARBA00023015"/>
    </source>
</evidence>
<dbReference type="GO" id="GO:0005829">
    <property type="term" value="C:cytosol"/>
    <property type="evidence" value="ECO:0007669"/>
    <property type="project" value="TreeGrafter"/>
</dbReference>
<dbReference type="InterPro" id="IPR036390">
    <property type="entry name" value="WH_DNA-bd_sf"/>
</dbReference>
<evidence type="ECO:0000259" key="5">
    <source>
        <dbReference type="PROSITE" id="PS50931"/>
    </source>
</evidence>
<dbReference type="GO" id="GO:0003700">
    <property type="term" value="F:DNA-binding transcription factor activity"/>
    <property type="evidence" value="ECO:0007669"/>
    <property type="project" value="InterPro"/>
</dbReference>
<dbReference type="EMBL" id="VDFP01000004">
    <property type="protein sequence ID" value="MQS75452.1"/>
    <property type="molecule type" value="Genomic_DNA"/>
</dbReference>
<dbReference type="InterPro" id="IPR036388">
    <property type="entry name" value="WH-like_DNA-bd_sf"/>
</dbReference>
<accession>A0A5P0ZMN8</accession>
<dbReference type="InterPro" id="IPR005119">
    <property type="entry name" value="LysR_subst-bd"/>
</dbReference>
<dbReference type="Pfam" id="PF03466">
    <property type="entry name" value="LysR_substrate"/>
    <property type="match status" value="1"/>
</dbReference>
<dbReference type="CDD" id="cd05466">
    <property type="entry name" value="PBP2_LTTR_substrate"/>
    <property type="match status" value="1"/>
</dbReference>
<evidence type="ECO:0000256" key="3">
    <source>
        <dbReference type="ARBA" id="ARBA00023125"/>
    </source>
</evidence>
<dbReference type="EMBL" id="VDFO01000015">
    <property type="protein sequence ID" value="MQS97296.1"/>
    <property type="molecule type" value="Genomic_DNA"/>
</dbReference>
<keyword evidence="8" id="KW-1185">Reference proteome</keyword>
<evidence type="ECO:0000313" key="7">
    <source>
        <dbReference type="EMBL" id="MQS97296.1"/>
    </source>
</evidence>
<organism evidence="6 9">
    <name type="scientific">Companilactobacillus halodurans</name>
    <dbReference type="NCBI Taxonomy" id="2584183"/>
    <lineage>
        <taxon>Bacteria</taxon>
        <taxon>Bacillati</taxon>
        <taxon>Bacillota</taxon>
        <taxon>Bacilli</taxon>
        <taxon>Lactobacillales</taxon>
        <taxon>Lactobacillaceae</taxon>
        <taxon>Companilactobacillus</taxon>
    </lineage>
</organism>
<evidence type="ECO:0000313" key="8">
    <source>
        <dbReference type="Proteomes" id="UP000371423"/>
    </source>
</evidence>
<dbReference type="InterPro" id="IPR000847">
    <property type="entry name" value="LysR_HTH_N"/>
</dbReference>
<dbReference type="AlphaFoldDB" id="A0A5P0ZMN8"/>
<evidence type="ECO:0000256" key="4">
    <source>
        <dbReference type="ARBA" id="ARBA00023163"/>
    </source>
</evidence>
<dbReference type="Pfam" id="PF00126">
    <property type="entry name" value="HTH_1"/>
    <property type="match status" value="1"/>
</dbReference>
<comment type="similarity">
    <text evidence="1">Belongs to the LysR transcriptional regulatory family.</text>
</comment>
<dbReference type="Proteomes" id="UP000414364">
    <property type="component" value="Unassembled WGS sequence"/>
</dbReference>
<sequence length="282" mass="32295">MVAKTENVSRSARILHISQPSLSRALNELETELNVKLFVRNGHSLKLNENGLIFKKYVNHALKIIDESVIELKRKNDAQKDKVTFRFEKSSPLIPNIIHQLKQELPHIQVDLIQNGLENDSLAHYDFEFSTHKINGNVNELLLTEEIMVGVNYQNPLANNKEITLKEVKNNPIILTTPSPLRTSIESFFQSQDVILTPAFVTGDHYTLKGLLDENIGISFIPTVSWNNIEDPKIKLIHLSPKKLQREIYLSYPISSSQNPFNKKVITLIKMYFAQMKKQSNL</sequence>
<dbReference type="GO" id="GO:0003677">
    <property type="term" value="F:DNA binding"/>
    <property type="evidence" value="ECO:0007669"/>
    <property type="project" value="UniProtKB-KW"/>
</dbReference>
<dbReference type="SUPFAM" id="SSF53850">
    <property type="entry name" value="Periplasmic binding protein-like II"/>
    <property type="match status" value="1"/>
</dbReference>